<dbReference type="EMBL" id="QXGF01000897">
    <property type="protein sequence ID" value="KAE8934520.1"/>
    <property type="molecule type" value="Genomic_DNA"/>
</dbReference>
<dbReference type="SMART" id="SM00353">
    <property type="entry name" value="HLH"/>
    <property type="match status" value="1"/>
</dbReference>
<gene>
    <name evidence="6" type="ORF">PF004_g15367</name>
    <name evidence="5" type="ORF">PF005_g11915</name>
    <name evidence="4" type="ORF">PF007_g11648</name>
    <name evidence="3" type="ORF">PF009_g15501</name>
</gene>
<evidence type="ECO:0000313" key="5">
    <source>
        <dbReference type="EMBL" id="KAE9209215.1"/>
    </source>
</evidence>
<reference evidence="7 8" key="1">
    <citation type="submission" date="2018-08" db="EMBL/GenBank/DDBJ databases">
        <title>Genomic investigation of the strawberry pathogen Phytophthora fragariae indicates pathogenicity is determined by transcriptional variation in three key races.</title>
        <authorList>
            <person name="Adams T.M."/>
            <person name="Armitage A.D."/>
            <person name="Sobczyk M.K."/>
            <person name="Bates H.J."/>
            <person name="Dunwell J.M."/>
            <person name="Nellist C.F."/>
            <person name="Harrison R.J."/>
        </authorList>
    </citation>
    <scope>NUCLEOTIDE SEQUENCE [LARGE SCALE GENOMIC DNA]</scope>
    <source>
        <strain evidence="6 10">BC-23</strain>
        <strain evidence="5 8">NOV-27</strain>
        <strain evidence="4 9">NOV-71</strain>
        <strain evidence="3 7">NOV-9</strain>
    </source>
</reference>
<dbReference type="GO" id="GO:0046983">
    <property type="term" value="F:protein dimerization activity"/>
    <property type="evidence" value="ECO:0007669"/>
    <property type="project" value="InterPro"/>
</dbReference>
<dbReference type="SUPFAM" id="SSF47459">
    <property type="entry name" value="HLH, helix-loop-helix DNA-binding domain"/>
    <property type="match status" value="1"/>
</dbReference>
<evidence type="ECO:0000259" key="2">
    <source>
        <dbReference type="PROSITE" id="PS50888"/>
    </source>
</evidence>
<feature type="region of interest" description="Disordered" evidence="1">
    <location>
        <begin position="144"/>
        <end position="206"/>
    </location>
</feature>
<evidence type="ECO:0000313" key="8">
    <source>
        <dbReference type="Proteomes" id="UP000433483"/>
    </source>
</evidence>
<organism evidence="5 8">
    <name type="scientific">Phytophthora fragariae</name>
    <dbReference type="NCBI Taxonomy" id="53985"/>
    <lineage>
        <taxon>Eukaryota</taxon>
        <taxon>Sar</taxon>
        <taxon>Stramenopiles</taxon>
        <taxon>Oomycota</taxon>
        <taxon>Peronosporomycetes</taxon>
        <taxon>Peronosporales</taxon>
        <taxon>Peronosporaceae</taxon>
        <taxon>Phytophthora</taxon>
    </lineage>
</organism>
<dbReference type="InterPro" id="IPR036638">
    <property type="entry name" value="HLH_DNA-bd_sf"/>
</dbReference>
<dbReference type="PROSITE" id="PS50888">
    <property type="entry name" value="BHLH"/>
    <property type="match status" value="1"/>
</dbReference>
<dbReference type="Pfam" id="PF00010">
    <property type="entry name" value="HLH"/>
    <property type="match status" value="1"/>
</dbReference>
<sequence length="559" mass="61466">MPSGYPTRGRNASSCKHCKQQVLYYKESEQAIRHLKKCAPFQELRHQFAFVYPFSDVLPLYNQKIYAKDTQQARQDGPDPRKRQGQAQAQAQAQGQAQAQAQAQARAETQLQAQTLEMTPRAKYGIRIWYACFDATLSSDQQLELRQRSGKSESHRPIGVRGVVHTTGSSLEKKTRLPPPRPSAVPMDSQQQQFESDADASSAAMTSATASSSVAATSSGRPPLQDSSALEIAYSTISPKVEQPPYPMHIKLNLIDQNPLTSGLSTNGDSTSCESPYPMTPMTPGGYSSSGGDLSKKQRHNLREQRRILRISNQFDILRNKLEGAGYSSSKKDKYSVLQATLEYISNLERNQMAQMPHHMQHPMRHLPSPCSDAGGRLSITAPSPSHVDSKGQVFMIDSMPSPVPALSIPGMQPQTSYPLDMDNMYGSPANGPSNASVSEIEGSTASYRDVFANSSMPSILAKLDGTIVEANALFLELCCKNIDELRLHSLYTVCTAMDAPKMYTLVSKILSCEMASAQSKMMWHFSSTGDRKVFVSVSMIHDSLHRPANLHCSLLPLS</sequence>
<evidence type="ECO:0000313" key="9">
    <source>
        <dbReference type="Proteomes" id="UP000441208"/>
    </source>
</evidence>
<dbReference type="EMBL" id="QXFZ01000591">
    <property type="protein sequence ID" value="KAE9110987.1"/>
    <property type="molecule type" value="Genomic_DNA"/>
</dbReference>
<dbReference type="InterPro" id="IPR011598">
    <property type="entry name" value="bHLH_dom"/>
</dbReference>
<dbReference type="AlphaFoldDB" id="A0A6A3XVZ9"/>
<dbReference type="Proteomes" id="UP000441208">
    <property type="component" value="Unassembled WGS sequence"/>
</dbReference>
<dbReference type="EMBL" id="QXGC01001025">
    <property type="protein sequence ID" value="KAE9213375.1"/>
    <property type="molecule type" value="Genomic_DNA"/>
</dbReference>
<dbReference type="Gene3D" id="4.10.280.10">
    <property type="entry name" value="Helix-loop-helix DNA-binding domain"/>
    <property type="match status" value="1"/>
</dbReference>
<name>A0A6A3XVZ9_9STRA</name>
<evidence type="ECO:0000313" key="3">
    <source>
        <dbReference type="EMBL" id="KAE8934520.1"/>
    </source>
</evidence>
<feature type="compositionally biased region" description="Low complexity" evidence="1">
    <location>
        <begin position="85"/>
        <end position="103"/>
    </location>
</feature>
<comment type="caution">
    <text evidence="5">The sequence shown here is derived from an EMBL/GenBank/DDBJ whole genome shotgun (WGS) entry which is preliminary data.</text>
</comment>
<proteinExistence type="predicted"/>
<dbReference type="Proteomes" id="UP000476176">
    <property type="component" value="Unassembled WGS sequence"/>
</dbReference>
<evidence type="ECO:0000313" key="4">
    <source>
        <dbReference type="EMBL" id="KAE9110987.1"/>
    </source>
</evidence>
<feature type="region of interest" description="Disordered" evidence="1">
    <location>
        <begin position="69"/>
        <end position="103"/>
    </location>
</feature>
<feature type="compositionally biased region" description="Basic and acidic residues" evidence="1">
    <location>
        <begin position="144"/>
        <end position="156"/>
    </location>
</feature>
<evidence type="ECO:0000313" key="10">
    <source>
        <dbReference type="Proteomes" id="UP000476176"/>
    </source>
</evidence>
<evidence type="ECO:0000313" key="7">
    <source>
        <dbReference type="Proteomes" id="UP000429523"/>
    </source>
</evidence>
<accession>A0A6A3XVZ9</accession>
<dbReference type="Proteomes" id="UP000429523">
    <property type="component" value="Unassembled WGS sequence"/>
</dbReference>
<protein>
    <recommendedName>
        <fullName evidence="2">BHLH domain-containing protein</fullName>
    </recommendedName>
</protein>
<feature type="domain" description="BHLH" evidence="2">
    <location>
        <begin position="295"/>
        <end position="348"/>
    </location>
</feature>
<evidence type="ECO:0000256" key="1">
    <source>
        <dbReference type="SAM" id="MobiDB-lite"/>
    </source>
</evidence>
<dbReference type="EMBL" id="QXGB01000609">
    <property type="protein sequence ID" value="KAE9209215.1"/>
    <property type="molecule type" value="Genomic_DNA"/>
</dbReference>
<keyword evidence="8" id="KW-1185">Reference proteome</keyword>
<dbReference type="OrthoDB" id="78884at2759"/>
<evidence type="ECO:0000313" key="6">
    <source>
        <dbReference type="EMBL" id="KAE9213375.1"/>
    </source>
</evidence>
<dbReference type="Proteomes" id="UP000433483">
    <property type="component" value="Unassembled WGS sequence"/>
</dbReference>